<feature type="domain" description="F-box" evidence="1">
    <location>
        <begin position="38"/>
        <end position="78"/>
    </location>
</feature>
<dbReference type="OrthoDB" id="1901658at2759"/>
<dbReference type="AlphaFoldDB" id="D8R062"/>
<dbReference type="KEGG" id="smo:SELMODRAFT_82180"/>
<evidence type="ECO:0000259" key="1">
    <source>
        <dbReference type="Pfam" id="PF12937"/>
    </source>
</evidence>
<dbReference type="Gene3D" id="1.20.1280.50">
    <property type="match status" value="1"/>
</dbReference>
<dbReference type="SUPFAM" id="SSF54427">
    <property type="entry name" value="NTF2-like"/>
    <property type="match status" value="1"/>
</dbReference>
<dbReference type="InterPro" id="IPR037401">
    <property type="entry name" value="SnoaL-like"/>
</dbReference>
<keyword evidence="4" id="KW-1185">Reference proteome</keyword>
<dbReference type="InterPro" id="IPR044260">
    <property type="entry name" value="SKIP8-like"/>
</dbReference>
<dbReference type="CDD" id="cd22117">
    <property type="entry name" value="F-box_FBXL4"/>
    <property type="match status" value="1"/>
</dbReference>
<evidence type="ECO:0000313" key="3">
    <source>
        <dbReference type="EMBL" id="EFJ34524.1"/>
    </source>
</evidence>
<protein>
    <submittedName>
        <fullName evidence="3">Uncharacterized protein</fullName>
    </submittedName>
</protein>
<dbReference type="PANTHER" id="PTHR47124">
    <property type="entry name" value="F-BOX PROTEIN SKIP8"/>
    <property type="match status" value="1"/>
</dbReference>
<dbReference type="InterPro" id="IPR001810">
    <property type="entry name" value="F-box_dom"/>
</dbReference>
<dbReference type="Gene3D" id="3.10.450.50">
    <property type="match status" value="1"/>
</dbReference>
<dbReference type="EMBL" id="GL377569">
    <property type="protein sequence ID" value="EFJ34524.1"/>
    <property type="molecule type" value="Genomic_DNA"/>
</dbReference>
<accession>D8R062</accession>
<dbReference type="Gramene" id="EFJ34524">
    <property type="protein sequence ID" value="EFJ34524"/>
    <property type="gene ID" value="SELMODRAFT_82180"/>
</dbReference>
<dbReference type="PANTHER" id="PTHR47124:SF1">
    <property type="entry name" value="F-BOX PROTEIN SKIP8"/>
    <property type="match status" value="1"/>
</dbReference>
<dbReference type="HOGENOM" id="CLU_084893_0_1_1"/>
<proteinExistence type="predicted"/>
<gene>
    <name evidence="3" type="ORF">SELMODRAFT_82180</name>
</gene>
<dbReference type="Proteomes" id="UP000001514">
    <property type="component" value="Unassembled WGS sequence"/>
</dbReference>
<evidence type="ECO:0000259" key="2">
    <source>
        <dbReference type="Pfam" id="PF13474"/>
    </source>
</evidence>
<dbReference type="InterPro" id="IPR036047">
    <property type="entry name" value="F-box-like_dom_sf"/>
</dbReference>
<sequence length="229" mass="26058">MPCSAKFVSPLKPSDAATKVAAGITAKAELSMMEQLVPEITHHVLSYLDFKSLCCMSMTNVAMRKAANDESAWKSLYHKDWNPEQQNIVPPHGWKAYYAVTKAVAEANRAFYNKFKAKSLRGMGQMWLHADYVKCIHPGGELISGFDAVMENWRLVFNCSQRYDFELQDVKVRVSGDMAWVTSKAFVNASVEPLLSTNCYERHDQQWYVVHHHCSPQLDFAFPDYGMFS</sequence>
<dbReference type="InterPro" id="IPR032710">
    <property type="entry name" value="NTF2-like_dom_sf"/>
</dbReference>
<dbReference type="Pfam" id="PF13474">
    <property type="entry name" value="SnoaL_3"/>
    <property type="match status" value="1"/>
</dbReference>
<dbReference type="FunCoup" id="D8R062">
    <property type="interactions" value="655"/>
</dbReference>
<organism evidence="4">
    <name type="scientific">Selaginella moellendorffii</name>
    <name type="common">Spikemoss</name>
    <dbReference type="NCBI Taxonomy" id="88036"/>
    <lineage>
        <taxon>Eukaryota</taxon>
        <taxon>Viridiplantae</taxon>
        <taxon>Streptophyta</taxon>
        <taxon>Embryophyta</taxon>
        <taxon>Tracheophyta</taxon>
        <taxon>Lycopodiopsida</taxon>
        <taxon>Selaginellales</taxon>
        <taxon>Selaginellaceae</taxon>
        <taxon>Selaginella</taxon>
    </lineage>
</organism>
<dbReference type="InParanoid" id="D8R062"/>
<reference evidence="3 4" key="1">
    <citation type="journal article" date="2011" name="Science">
        <title>The Selaginella genome identifies genetic changes associated with the evolution of vascular plants.</title>
        <authorList>
            <person name="Banks J.A."/>
            <person name="Nishiyama T."/>
            <person name="Hasebe M."/>
            <person name="Bowman J.L."/>
            <person name="Gribskov M."/>
            <person name="dePamphilis C."/>
            <person name="Albert V.A."/>
            <person name="Aono N."/>
            <person name="Aoyama T."/>
            <person name="Ambrose B.A."/>
            <person name="Ashton N.W."/>
            <person name="Axtell M.J."/>
            <person name="Barker E."/>
            <person name="Barker M.S."/>
            <person name="Bennetzen J.L."/>
            <person name="Bonawitz N.D."/>
            <person name="Chapple C."/>
            <person name="Cheng C."/>
            <person name="Correa L.G."/>
            <person name="Dacre M."/>
            <person name="DeBarry J."/>
            <person name="Dreyer I."/>
            <person name="Elias M."/>
            <person name="Engstrom E.M."/>
            <person name="Estelle M."/>
            <person name="Feng L."/>
            <person name="Finet C."/>
            <person name="Floyd S.K."/>
            <person name="Frommer W.B."/>
            <person name="Fujita T."/>
            <person name="Gramzow L."/>
            <person name="Gutensohn M."/>
            <person name="Harholt J."/>
            <person name="Hattori M."/>
            <person name="Heyl A."/>
            <person name="Hirai T."/>
            <person name="Hiwatashi Y."/>
            <person name="Ishikawa M."/>
            <person name="Iwata M."/>
            <person name="Karol K.G."/>
            <person name="Koehler B."/>
            <person name="Kolukisaoglu U."/>
            <person name="Kubo M."/>
            <person name="Kurata T."/>
            <person name="Lalonde S."/>
            <person name="Li K."/>
            <person name="Li Y."/>
            <person name="Litt A."/>
            <person name="Lyons E."/>
            <person name="Manning G."/>
            <person name="Maruyama T."/>
            <person name="Michael T.P."/>
            <person name="Mikami K."/>
            <person name="Miyazaki S."/>
            <person name="Morinaga S."/>
            <person name="Murata T."/>
            <person name="Mueller-Roeber B."/>
            <person name="Nelson D.R."/>
            <person name="Obara M."/>
            <person name="Oguri Y."/>
            <person name="Olmstead R.G."/>
            <person name="Onodera N."/>
            <person name="Petersen B.L."/>
            <person name="Pils B."/>
            <person name="Prigge M."/>
            <person name="Rensing S.A."/>
            <person name="Riano-Pachon D.M."/>
            <person name="Roberts A.W."/>
            <person name="Sato Y."/>
            <person name="Scheller H.V."/>
            <person name="Schulz B."/>
            <person name="Schulz C."/>
            <person name="Shakirov E.V."/>
            <person name="Shibagaki N."/>
            <person name="Shinohara N."/>
            <person name="Shippen D.E."/>
            <person name="Soerensen I."/>
            <person name="Sotooka R."/>
            <person name="Sugimoto N."/>
            <person name="Sugita M."/>
            <person name="Sumikawa N."/>
            <person name="Tanurdzic M."/>
            <person name="Theissen G."/>
            <person name="Ulvskov P."/>
            <person name="Wakazuki S."/>
            <person name="Weng J.K."/>
            <person name="Willats W.W."/>
            <person name="Wipf D."/>
            <person name="Wolf P.G."/>
            <person name="Yang L."/>
            <person name="Zimmer A.D."/>
            <person name="Zhu Q."/>
            <person name="Mitros T."/>
            <person name="Hellsten U."/>
            <person name="Loque D."/>
            <person name="Otillar R."/>
            <person name="Salamov A."/>
            <person name="Schmutz J."/>
            <person name="Shapiro H."/>
            <person name="Lindquist E."/>
            <person name="Lucas S."/>
            <person name="Rokhsar D."/>
            <person name="Grigoriev I.V."/>
        </authorList>
    </citation>
    <scope>NUCLEOTIDE SEQUENCE [LARGE SCALE GENOMIC DNA]</scope>
</reference>
<name>D8R062_SELML</name>
<dbReference type="OMA" id="MQSWQLA"/>
<dbReference type="eggNOG" id="ENOG502QT1W">
    <property type="taxonomic scope" value="Eukaryota"/>
</dbReference>
<feature type="domain" description="SnoaL-like" evidence="2">
    <location>
        <begin position="104"/>
        <end position="216"/>
    </location>
</feature>
<dbReference type="Pfam" id="PF12937">
    <property type="entry name" value="F-box-like"/>
    <property type="match status" value="1"/>
</dbReference>
<evidence type="ECO:0000313" key="4">
    <source>
        <dbReference type="Proteomes" id="UP000001514"/>
    </source>
</evidence>
<dbReference type="SUPFAM" id="SSF81383">
    <property type="entry name" value="F-box domain"/>
    <property type="match status" value="1"/>
</dbReference>